<evidence type="ECO:0000313" key="2">
    <source>
        <dbReference type="EMBL" id="MTV01589.1"/>
    </source>
</evidence>
<dbReference type="EMBL" id="WNCN01000029">
    <property type="protein sequence ID" value="MTU41104.1"/>
    <property type="molecule type" value="Genomic_DNA"/>
</dbReference>
<name>A0A9Q4RDH7_9BACT</name>
<dbReference type="AlphaFoldDB" id="A0A9Q4RDH7"/>
<dbReference type="Proteomes" id="UP000434916">
    <property type="component" value="Unassembled WGS sequence"/>
</dbReference>
<evidence type="ECO:0000313" key="3">
    <source>
        <dbReference type="Proteomes" id="UP000434916"/>
    </source>
</evidence>
<organism evidence="2 4">
    <name type="scientific">Parabacteroides merdae</name>
    <dbReference type="NCBI Taxonomy" id="46503"/>
    <lineage>
        <taxon>Bacteria</taxon>
        <taxon>Pseudomonadati</taxon>
        <taxon>Bacteroidota</taxon>
        <taxon>Bacteroidia</taxon>
        <taxon>Bacteroidales</taxon>
        <taxon>Tannerellaceae</taxon>
        <taxon>Parabacteroides</taxon>
    </lineage>
</organism>
<keyword evidence="3" id="KW-1185">Reference proteome</keyword>
<dbReference type="Proteomes" id="UP000482671">
    <property type="component" value="Unassembled WGS sequence"/>
</dbReference>
<evidence type="ECO:0008006" key="5">
    <source>
        <dbReference type="Google" id="ProtNLM"/>
    </source>
</evidence>
<proteinExistence type="predicted"/>
<comment type="caution">
    <text evidence="2">The sequence shown here is derived from an EMBL/GenBank/DDBJ whole genome shotgun (WGS) entry which is preliminary data.</text>
</comment>
<accession>A0A9Q4RDH7</accession>
<evidence type="ECO:0000313" key="4">
    <source>
        <dbReference type="Proteomes" id="UP000482671"/>
    </source>
</evidence>
<sequence>MKGHYLCSLQGLEIAGHPLTLMVNVRKFRCRNIACQRKVFSEPLSPAGFFARAKYPESGGTHPEHILEDHFPYRR</sequence>
<gene>
    <name evidence="1" type="ORF">GMD82_16985</name>
    <name evidence="2" type="ORF">GME02_07875</name>
</gene>
<protein>
    <recommendedName>
        <fullName evidence="5">Transposase IS204/IS1001/IS1096/IS1165 zinc-finger domain-containing protein</fullName>
    </recommendedName>
</protein>
<reference evidence="3 4" key="1">
    <citation type="journal article" date="2019" name="Nat. Med.">
        <title>A library of human gut bacterial isolates paired with longitudinal multiomics data enables mechanistic microbiome research.</title>
        <authorList>
            <person name="Poyet M."/>
            <person name="Groussin M."/>
            <person name="Gibbons S.M."/>
            <person name="Avila-Pacheco J."/>
            <person name="Jiang X."/>
            <person name="Kearney S.M."/>
            <person name="Perrotta A.R."/>
            <person name="Berdy B."/>
            <person name="Zhao S."/>
            <person name="Lieberman T.D."/>
            <person name="Swanson P.K."/>
            <person name="Smith M."/>
            <person name="Roesemann S."/>
            <person name="Alexander J.E."/>
            <person name="Rich S.A."/>
            <person name="Livny J."/>
            <person name="Vlamakis H."/>
            <person name="Clish C."/>
            <person name="Bullock K."/>
            <person name="Deik A."/>
            <person name="Scott J."/>
            <person name="Pierce K.A."/>
            <person name="Xavier R.J."/>
            <person name="Alm E.J."/>
        </authorList>
    </citation>
    <scope>NUCLEOTIDE SEQUENCE [LARGE SCALE GENOMIC DNA]</scope>
    <source>
        <strain evidence="2 4">BIOML-A11</strain>
        <strain evidence="1 3">BIOML-A29</strain>
    </source>
</reference>
<evidence type="ECO:0000313" key="1">
    <source>
        <dbReference type="EMBL" id="MTU41104.1"/>
    </source>
</evidence>
<dbReference type="EMBL" id="WNDD01000007">
    <property type="protein sequence ID" value="MTV01589.1"/>
    <property type="molecule type" value="Genomic_DNA"/>
</dbReference>